<sequence>METSLHGVRILDLTHVQAGPSATQLLAWLGAEVIKVEPPRGDITRHHLRHADGIDSLYFTMLNCNKQSVVIDLKQAEGVALLLRLAERCDVLVENFAPGVMDRLGLDWETLHAAQPGLIVGSIKGFGDTGPYKDLKAYENIAQAMGGAMSVTGTADGAPTVSGAQIGDSGTGLHLAIGLLAALHQRTRTGLGQRVECAMMDAVMNLGRIKWRDHQRLAHETNGTPPGAGGDLPRAGNHSGGALPGNTVRCRPEGPNDYLYIVLQDDAWEPLARFLGGEALARDPRFATPAARQRNQDELWACIESVTRRHTKTEMFEALAKLGVACGPVLGTGELAGNEHVRQRGMYVHIDDAGRGPWATVGMPIRLSGSRVDIVRAPYLGEHTDAVLHGVAELDDAAIQALRERRVVG</sequence>
<keyword evidence="4" id="KW-1185">Reference proteome</keyword>
<dbReference type="NCBIfam" id="NF003809">
    <property type="entry name" value="PRK05398.1"/>
    <property type="match status" value="1"/>
</dbReference>
<dbReference type="Gene3D" id="3.40.50.10540">
    <property type="entry name" value="Crotonobetainyl-coa:carnitine coa-transferase, domain 1"/>
    <property type="match status" value="1"/>
</dbReference>
<dbReference type="Pfam" id="PF02515">
    <property type="entry name" value="CoA_transf_3"/>
    <property type="match status" value="1"/>
</dbReference>
<organism evidence="3 4">
    <name type="scientific">Pigmentiphaga kullae</name>
    <dbReference type="NCBI Taxonomy" id="151784"/>
    <lineage>
        <taxon>Bacteria</taxon>
        <taxon>Pseudomonadati</taxon>
        <taxon>Pseudomonadota</taxon>
        <taxon>Betaproteobacteria</taxon>
        <taxon>Burkholderiales</taxon>
        <taxon>Alcaligenaceae</taxon>
        <taxon>Pigmentiphaga</taxon>
    </lineage>
</organism>
<dbReference type="EMBL" id="SGXC01000002">
    <property type="protein sequence ID" value="RZS81357.1"/>
    <property type="molecule type" value="Genomic_DNA"/>
</dbReference>
<dbReference type="InterPro" id="IPR003673">
    <property type="entry name" value="CoA-Trfase_fam_III"/>
</dbReference>
<dbReference type="OrthoDB" id="8523055at2"/>
<dbReference type="RefSeq" id="WP_130359088.1">
    <property type="nucleotide sequence ID" value="NZ_SGXC01000002.1"/>
</dbReference>
<dbReference type="InterPro" id="IPR044855">
    <property type="entry name" value="CoA-Trfase_III_dom3_sf"/>
</dbReference>
<gene>
    <name evidence="3" type="ORF">EV675_3980</name>
</gene>
<dbReference type="Proteomes" id="UP000292445">
    <property type="component" value="Unassembled WGS sequence"/>
</dbReference>
<feature type="region of interest" description="Disordered" evidence="2">
    <location>
        <begin position="219"/>
        <end position="248"/>
    </location>
</feature>
<dbReference type="PANTHER" id="PTHR48207">
    <property type="entry name" value="SUCCINATE--HYDROXYMETHYLGLUTARATE COA-TRANSFERASE"/>
    <property type="match status" value="1"/>
</dbReference>
<keyword evidence="1 3" id="KW-0808">Transferase</keyword>
<evidence type="ECO:0000256" key="1">
    <source>
        <dbReference type="ARBA" id="ARBA00022679"/>
    </source>
</evidence>
<comment type="caution">
    <text evidence="3">The sequence shown here is derived from an EMBL/GenBank/DDBJ whole genome shotgun (WGS) entry which is preliminary data.</text>
</comment>
<dbReference type="InterPro" id="IPR050483">
    <property type="entry name" value="CoA-transferase_III_domain"/>
</dbReference>
<reference evidence="3 4" key="1">
    <citation type="submission" date="2019-02" db="EMBL/GenBank/DDBJ databases">
        <title>Genomic Encyclopedia of Type Strains, Phase IV (KMG-IV): sequencing the most valuable type-strain genomes for metagenomic binning, comparative biology and taxonomic classification.</title>
        <authorList>
            <person name="Goeker M."/>
        </authorList>
    </citation>
    <scope>NUCLEOTIDE SEQUENCE [LARGE SCALE GENOMIC DNA]</scope>
    <source>
        <strain evidence="3 4">K24</strain>
    </source>
</reference>
<dbReference type="InterPro" id="IPR023606">
    <property type="entry name" value="CoA-Trfase_III_dom_1_sf"/>
</dbReference>
<dbReference type="Gene3D" id="3.30.1540.10">
    <property type="entry name" value="formyl-coa transferase, domain 3"/>
    <property type="match status" value="1"/>
</dbReference>
<protein>
    <submittedName>
        <fullName evidence="3">Formyl-CoA transferase</fullName>
    </submittedName>
</protein>
<dbReference type="GO" id="GO:0008410">
    <property type="term" value="F:CoA-transferase activity"/>
    <property type="evidence" value="ECO:0007669"/>
    <property type="project" value="TreeGrafter"/>
</dbReference>
<name>A0A4Q7NFA7_9BURK</name>
<dbReference type="SUPFAM" id="SSF89796">
    <property type="entry name" value="CoA-transferase family III (CaiB/BaiF)"/>
    <property type="match status" value="1"/>
</dbReference>
<evidence type="ECO:0000256" key="2">
    <source>
        <dbReference type="SAM" id="MobiDB-lite"/>
    </source>
</evidence>
<dbReference type="AlphaFoldDB" id="A0A4Q7NFA7"/>
<evidence type="ECO:0000313" key="4">
    <source>
        <dbReference type="Proteomes" id="UP000292445"/>
    </source>
</evidence>
<evidence type="ECO:0000313" key="3">
    <source>
        <dbReference type="EMBL" id="RZS81357.1"/>
    </source>
</evidence>
<dbReference type="PANTHER" id="PTHR48207:SF3">
    <property type="entry name" value="SUCCINATE--HYDROXYMETHYLGLUTARATE COA-TRANSFERASE"/>
    <property type="match status" value="1"/>
</dbReference>
<accession>A0A4Q7NFA7</accession>
<proteinExistence type="predicted"/>